<feature type="non-terminal residue" evidence="1">
    <location>
        <position position="82"/>
    </location>
</feature>
<comment type="caution">
    <text evidence="1">The sequence shown here is derived from an EMBL/GenBank/DDBJ whole genome shotgun (WGS) entry which is preliminary data.</text>
</comment>
<accession>X1EQZ3</accession>
<dbReference type="AlphaFoldDB" id="X1EQZ3"/>
<organism evidence="1">
    <name type="scientific">marine sediment metagenome</name>
    <dbReference type="NCBI Taxonomy" id="412755"/>
    <lineage>
        <taxon>unclassified sequences</taxon>
        <taxon>metagenomes</taxon>
        <taxon>ecological metagenomes</taxon>
    </lineage>
</organism>
<dbReference type="PANTHER" id="PTHR20953">
    <property type="entry name" value="KINASE-RELATED"/>
    <property type="match status" value="1"/>
</dbReference>
<sequence length="82" mass="9272">MPKIIAAELDALLDVLPSHIREPVYQQSDRSELLEVILDLGRPPEVRFPLRELILDSKEVDRADIDYVVSRVGEFTGDNRAG</sequence>
<dbReference type="PANTHER" id="PTHR20953:SF3">
    <property type="entry name" value="P-LOOP CONTAINING NUCLEOSIDE TRIPHOSPHATE HYDROLASES SUPERFAMILY PROTEIN"/>
    <property type="match status" value="1"/>
</dbReference>
<name>X1EQZ3_9ZZZZ</name>
<gene>
    <name evidence="1" type="ORF">S03H2_06691</name>
</gene>
<evidence type="ECO:0000313" key="1">
    <source>
        <dbReference type="EMBL" id="GAH19539.1"/>
    </source>
</evidence>
<proteinExistence type="predicted"/>
<reference evidence="1" key="1">
    <citation type="journal article" date="2014" name="Front. Microbiol.">
        <title>High frequency of phylogenetically diverse reductive dehalogenase-homologous genes in deep subseafloor sedimentary metagenomes.</title>
        <authorList>
            <person name="Kawai M."/>
            <person name="Futagami T."/>
            <person name="Toyoda A."/>
            <person name="Takaki Y."/>
            <person name="Nishi S."/>
            <person name="Hori S."/>
            <person name="Arai W."/>
            <person name="Tsubouchi T."/>
            <person name="Morono Y."/>
            <person name="Uchiyama I."/>
            <person name="Ito T."/>
            <person name="Fujiyama A."/>
            <person name="Inagaki F."/>
            <person name="Takami H."/>
        </authorList>
    </citation>
    <scope>NUCLEOTIDE SEQUENCE</scope>
    <source>
        <strain evidence="1">Expedition CK06-06</strain>
    </source>
</reference>
<dbReference type="EMBL" id="BARU01002973">
    <property type="protein sequence ID" value="GAH19539.1"/>
    <property type="molecule type" value="Genomic_DNA"/>
</dbReference>
<protein>
    <submittedName>
        <fullName evidence="1">Uncharacterized protein</fullName>
    </submittedName>
</protein>